<evidence type="ECO:0000256" key="1">
    <source>
        <dbReference type="ARBA" id="ARBA00004651"/>
    </source>
</evidence>
<feature type="domain" description="ArnT-like N-terminal" evidence="9">
    <location>
        <begin position="49"/>
        <end position="262"/>
    </location>
</feature>
<evidence type="ECO:0000256" key="8">
    <source>
        <dbReference type="SAM" id="Phobius"/>
    </source>
</evidence>
<keyword evidence="11" id="KW-1185">Reference proteome</keyword>
<feature type="transmembrane region" description="Helical" evidence="8">
    <location>
        <begin position="475"/>
        <end position="496"/>
    </location>
</feature>
<evidence type="ECO:0000256" key="3">
    <source>
        <dbReference type="ARBA" id="ARBA00022676"/>
    </source>
</evidence>
<evidence type="ECO:0000313" key="10">
    <source>
        <dbReference type="EMBL" id="BAY83140.1"/>
    </source>
</evidence>
<gene>
    <name evidence="10" type="ORF">NIES267_26270</name>
</gene>
<evidence type="ECO:0000256" key="7">
    <source>
        <dbReference type="ARBA" id="ARBA00023136"/>
    </source>
</evidence>
<comment type="subcellular location">
    <subcellularLocation>
        <location evidence="1">Cell membrane</location>
        <topology evidence="1">Multi-pass membrane protein</topology>
    </subcellularLocation>
</comment>
<evidence type="ECO:0000313" key="11">
    <source>
        <dbReference type="Proteomes" id="UP000218418"/>
    </source>
</evidence>
<evidence type="ECO:0000256" key="5">
    <source>
        <dbReference type="ARBA" id="ARBA00022692"/>
    </source>
</evidence>
<dbReference type="AlphaFoldDB" id="A0A1Z4LPG8"/>
<feature type="transmembrane region" description="Helical" evidence="8">
    <location>
        <begin position="450"/>
        <end position="468"/>
    </location>
</feature>
<dbReference type="Pfam" id="PF02366">
    <property type="entry name" value="PMT"/>
    <property type="match status" value="1"/>
</dbReference>
<dbReference type="EMBL" id="AP018227">
    <property type="protein sequence ID" value="BAY83140.1"/>
    <property type="molecule type" value="Genomic_DNA"/>
</dbReference>
<evidence type="ECO:0000259" key="9">
    <source>
        <dbReference type="Pfam" id="PF02366"/>
    </source>
</evidence>
<keyword evidence="5 8" id="KW-0812">Transmembrane</keyword>
<dbReference type="GO" id="GO:0000030">
    <property type="term" value="F:mannosyltransferase activity"/>
    <property type="evidence" value="ECO:0007669"/>
    <property type="project" value="InterPro"/>
</dbReference>
<dbReference type="Proteomes" id="UP000218418">
    <property type="component" value="Chromosome"/>
</dbReference>
<dbReference type="GO" id="GO:0006493">
    <property type="term" value="P:protein O-linked glycosylation"/>
    <property type="evidence" value="ECO:0007669"/>
    <property type="project" value="InterPro"/>
</dbReference>
<feature type="transmembrane region" description="Helical" evidence="8">
    <location>
        <begin position="99"/>
        <end position="120"/>
    </location>
</feature>
<reference evidence="10 11" key="1">
    <citation type="submission" date="2017-06" db="EMBL/GenBank/DDBJ databases">
        <title>Genome sequencing of cyanobaciteial culture collection at National Institute for Environmental Studies (NIES).</title>
        <authorList>
            <person name="Hirose Y."/>
            <person name="Shimura Y."/>
            <person name="Fujisawa T."/>
            <person name="Nakamura Y."/>
            <person name="Kawachi M."/>
        </authorList>
    </citation>
    <scope>NUCLEOTIDE SEQUENCE [LARGE SCALE GENOMIC DNA]</scope>
    <source>
        <strain evidence="10 11">NIES-267</strain>
    </source>
</reference>
<evidence type="ECO:0000256" key="6">
    <source>
        <dbReference type="ARBA" id="ARBA00022989"/>
    </source>
</evidence>
<dbReference type="PANTHER" id="PTHR33908">
    <property type="entry name" value="MANNOSYLTRANSFERASE YKCB-RELATED"/>
    <property type="match status" value="1"/>
</dbReference>
<dbReference type="GO" id="GO:0005886">
    <property type="term" value="C:plasma membrane"/>
    <property type="evidence" value="ECO:0007669"/>
    <property type="project" value="UniProtKB-SubCell"/>
</dbReference>
<keyword evidence="3" id="KW-0328">Glycosyltransferase</keyword>
<feature type="transmembrane region" description="Helical" evidence="8">
    <location>
        <begin position="410"/>
        <end position="430"/>
    </location>
</feature>
<keyword evidence="4 10" id="KW-0808">Transferase</keyword>
<feature type="transmembrane region" description="Helical" evidence="8">
    <location>
        <begin position="241"/>
        <end position="259"/>
    </location>
</feature>
<feature type="transmembrane region" description="Helical" evidence="8">
    <location>
        <begin position="17"/>
        <end position="38"/>
    </location>
</feature>
<dbReference type="GO" id="GO:0016763">
    <property type="term" value="F:pentosyltransferase activity"/>
    <property type="evidence" value="ECO:0007669"/>
    <property type="project" value="TreeGrafter"/>
</dbReference>
<keyword evidence="6 8" id="KW-1133">Transmembrane helix</keyword>
<dbReference type="GO" id="GO:0009103">
    <property type="term" value="P:lipopolysaccharide biosynthetic process"/>
    <property type="evidence" value="ECO:0007669"/>
    <property type="project" value="UniProtKB-ARBA"/>
</dbReference>
<feature type="transmembrane region" description="Helical" evidence="8">
    <location>
        <begin position="140"/>
        <end position="162"/>
    </location>
</feature>
<dbReference type="PANTHER" id="PTHR33908:SF3">
    <property type="entry name" value="UNDECAPRENYL PHOSPHATE-ALPHA-4-AMINO-4-DEOXY-L-ARABINOSE ARABINOSYL TRANSFERASE"/>
    <property type="match status" value="1"/>
</dbReference>
<organism evidence="10 11">
    <name type="scientific">Calothrix parasitica NIES-267</name>
    <dbReference type="NCBI Taxonomy" id="1973488"/>
    <lineage>
        <taxon>Bacteria</taxon>
        <taxon>Bacillati</taxon>
        <taxon>Cyanobacteriota</taxon>
        <taxon>Cyanophyceae</taxon>
        <taxon>Nostocales</taxon>
        <taxon>Calotrichaceae</taxon>
        <taxon>Calothrix</taxon>
    </lineage>
</organism>
<dbReference type="GO" id="GO:0010041">
    <property type="term" value="P:response to iron(III) ion"/>
    <property type="evidence" value="ECO:0007669"/>
    <property type="project" value="TreeGrafter"/>
</dbReference>
<name>A0A1Z4LPG8_9CYAN</name>
<proteinExistence type="predicted"/>
<feature type="transmembrane region" description="Helical" evidence="8">
    <location>
        <begin position="168"/>
        <end position="185"/>
    </location>
</feature>
<accession>A0A1Z4LPG8</accession>
<dbReference type="InterPro" id="IPR050297">
    <property type="entry name" value="LipidA_mod_glycosyltrf_83"/>
</dbReference>
<feature type="transmembrane region" description="Helical" evidence="8">
    <location>
        <begin position="359"/>
        <end position="380"/>
    </location>
</feature>
<evidence type="ECO:0000256" key="4">
    <source>
        <dbReference type="ARBA" id="ARBA00022679"/>
    </source>
</evidence>
<keyword evidence="2" id="KW-1003">Cell membrane</keyword>
<feature type="transmembrane region" description="Helical" evidence="8">
    <location>
        <begin position="194"/>
        <end position="210"/>
    </location>
</feature>
<feature type="transmembrane region" description="Helical" evidence="8">
    <location>
        <begin position="334"/>
        <end position="353"/>
    </location>
</feature>
<keyword evidence="7 8" id="KW-0472">Membrane</keyword>
<sequence length="606" mass="68219">MIQSVSKHWWKNKSKRAVLFVGLSILWVILVSGIAFFWDLGNFSLIDETEPLFAEASRQMYVTGDWITPYFNGETRFDKPALIYWSQAIAYTIFGVNEWAVRLPSAISALGLVGLAFYTLHWQQIKRDDLQGVFRPSRRWLTAGLGAAVIALNPEMIAWGRIGVSDMLLTGCMCSALLCFFHGYSQPAESIFKARWYFAFYVLIGLAILTKGPVGIVLPGFIIFLFLVYLGNFWQVVKEIHLIRGLFVIAAVSVPWYALVTWENGWNFIDSFFGLHNVERFTDVVNGHSAPWYFYFIVVAVGFAPYAVYLPAAMIRLKFWQRKAWISTERSQQLSLFAFWWFIGVFSFFTIAVTKLPSYVLPLMPAAGILIALLWSDLIVDKGTENVKKISQSSVSPVFLSSPLMQASGCFNVIFISAVGFAFFEVTKLIGPDPAAPNFQQMLQRSNLPVLGGIIWVAAAVIIAIFLIRRRYLHLIGINLLAFSAFTVLVLTPALFVSDASRQLPLKQLSQLAAQIKEPGEEIVMVGFKKPSVAFYAESKINYIKTNRKAADYIKNEAKSDSILVLAEPRRFPKLGLEPTEYEKLAEKQAYGLIRVIISEQLSVNS</sequence>
<evidence type="ECO:0000256" key="2">
    <source>
        <dbReference type="ARBA" id="ARBA00022475"/>
    </source>
</evidence>
<dbReference type="OrthoDB" id="9775035at2"/>
<protein>
    <submittedName>
        <fullName evidence="10">Glycosyl transferase family protein</fullName>
    </submittedName>
</protein>
<dbReference type="InterPro" id="IPR003342">
    <property type="entry name" value="ArnT-like_N"/>
</dbReference>
<feature type="transmembrane region" description="Helical" evidence="8">
    <location>
        <begin position="216"/>
        <end position="234"/>
    </location>
</feature>
<feature type="transmembrane region" description="Helical" evidence="8">
    <location>
        <begin position="292"/>
        <end position="313"/>
    </location>
</feature>